<evidence type="ECO:0000313" key="1">
    <source>
        <dbReference type="EMBL" id="CAG2064955.1"/>
    </source>
</evidence>
<dbReference type="EMBL" id="CAJPIN010038400">
    <property type="protein sequence ID" value="CAG2064955.1"/>
    <property type="molecule type" value="Genomic_DNA"/>
</dbReference>
<sequence>YSFVTPLTSLVVVKPNETTSVDTEKGYMASAPDFNYYKSSLRTGSSLMSAGVYLNAFGGILNNTY</sequence>
<name>A0ABN7PAX5_TIMPD</name>
<reference evidence="1" key="1">
    <citation type="submission" date="2021-03" db="EMBL/GenBank/DDBJ databases">
        <authorList>
            <person name="Tran Van P."/>
        </authorList>
    </citation>
    <scope>NUCLEOTIDE SEQUENCE</scope>
</reference>
<gene>
    <name evidence="1" type="ORF">TPAB3V08_LOCUS11899</name>
</gene>
<accession>A0ABN7PAX5</accession>
<keyword evidence="2" id="KW-1185">Reference proteome</keyword>
<comment type="caution">
    <text evidence="1">The sequence shown here is derived from an EMBL/GenBank/DDBJ whole genome shotgun (WGS) entry which is preliminary data.</text>
</comment>
<organism evidence="1 2">
    <name type="scientific">Timema podura</name>
    <name type="common">Walking stick</name>
    <dbReference type="NCBI Taxonomy" id="61482"/>
    <lineage>
        <taxon>Eukaryota</taxon>
        <taxon>Metazoa</taxon>
        <taxon>Ecdysozoa</taxon>
        <taxon>Arthropoda</taxon>
        <taxon>Hexapoda</taxon>
        <taxon>Insecta</taxon>
        <taxon>Pterygota</taxon>
        <taxon>Neoptera</taxon>
        <taxon>Polyneoptera</taxon>
        <taxon>Phasmatodea</taxon>
        <taxon>Timematodea</taxon>
        <taxon>Timematoidea</taxon>
        <taxon>Timematidae</taxon>
        <taxon>Timema</taxon>
    </lineage>
</organism>
<feature type="non-terminal residue" evidence="1">
    <location>
        <position position="1"/>
    </location>
</feature>
<protein>
    <submittedName>
        <fullName evidence="1">Uncharacterized protein</fullName>
    </submittedName>
</protein>
<proteinExistence type="predicted"/>
<evidence type="ECO:0000313" key="2">
    <source>
        <dbReference type="Proteomes" id="UP001153148"/>
    </source>
</evidence>
<dbReference type="Proteomes" id="UP001153148">
    <property type="component" value="Unassembled WGS sequence"/>
</dbReference>